<dbReference type="GO" id="GO:1904680">
    <property type="term" value="F:peptide transmembrane transporter activity"/>
    <property type="evidence" value="ECO:0007669"/>
    <property type="project" value="TreeGrafter"/>
</dbReference>
<dbReference type="OrthoDB" id="5243526at2"/>
<dbReference type="Gene3D" id="3.40.190.10">
    <property type="entry name" value="Periplasmic binding protein-like II"/>
    <property type="match status" value="1"/>
</dbReference>
<dbReference type="InterPro" id="IPR030678">
    <property type="entry name" value="Peptide/Ni-bd"/>
</dbReference>
<dbReference type="Gene3D" id="3.10.105.10">
    <property type="entry name" value="Dipeptide-binding Protein, Domain 3"/>
    <property type="match status" value="1"/>
</dbReference>
<dbReference type="InterPro" id="IPR039424">
    <property type="entry name" value="SBP_5"/>
</dbReference>
<feature type="chain" id="PRO_5020838786" evidence="1">
    <location>
        <begin position="23"/>
        <end position="541"/>
    </location>
</feature>
<dbReference type="PIRSF" id="PIRSF002741">
    <property type="entry name" value="MppA"/>
    <property type="match status" value="1"/>
</dbReference>
<evidence type="ECO:0000313" key="4">
    <source>
        <dbReference type="Proteomes" id="UP000295511"/>
    </source>
</evidence>
<dbReference type="SUPFAM" id="SSF53850">
    <property type="entry name" value="Periplasmic binding protein-like II"/>
    <property type="match status" value="1"/>
</dbReference>
<keyword evidence="4" id="KW-1185">Reference proteome</keyword>
<dbReference type="EMBL" id="SMRU01000024">
    <property type="protein sequence ID" value="TDF92293.1"/>
    <property type="molecule type" value="Genomic_DNA"/>
</dbReference>
<evidence type="ECO:0000313" key="3">
    <source>
        <dbReference type="EMBL" id="TDF92293.1"/>
    </source>
</evidence>
<feature type="signal peptide" evidence="1">
    <location>
        <begin position="1"/>
        <end position="22"/>
    </location>
</feature>
<accession>A0A4R5KAP2</accession>
<dbReference type="Gene3D" id="3.90.76.10">
    <property type="entry name" value="Dipeptide-binding Protein, Domain 1"/>
    <property type="match status" value="1"/>
</dbReference>
<dbReference type="Proteomes" id="UP000295511">
    <property type="component" value="Unassembled WGS sequence"/>
</dbReference>
<dbReference type="AlphaFoldDB" id="A0A4R5KAP2"/>
<keyword evidence="1" id="KW-0732">Signal</keyword>
<dbReference type="GO" id="GO:0042597">
    <property type="term" value="C:periplasmic space"/>
    <property type="evidence" value="ECO:0007669"/>
    <property type="project" value="UniProtKB-ARBA"/>
</dbReference>
<protein>
    <submittedName>
        <fullName evidence="3">ABC transporter substrate-binding protein</fullName>
    </submittedName>
</protein>
<sequence length="541" mass="57552">MISAGAAGLLLLLTGCHGGAAAKAPDPSNQKDLLVTTPAPTTNLDKIVWNNNFGEPPSIDPIKSADYPASGVVSNLCESLFQIQPDFSIKPNLAKSVKNIDNTTYVYQLQEGVTFWDGQPMTADDVVFSLKRHLDPNEISYWASDVTANIAAVEKTGPNEVTVKLKSPDATFDNQLATPVGAVVEQAQREKAGADYGNPGAGVMCTGPYSVGEWKQGVSITLDRYDGYWNTAKKAKTKQVEIQFITDPSSIANALATGAIDGSYDVPLSAINQLSSSTNGQLYYGKSLQNMAIISTGTGTLGDPAVRKALTLATDREAIAKTVFEGTSTAAQSLVPNGGWNYGAQIFADARKDLPPTTPNIDEAKKVLKEAKVDLNKPIKIVYPIDRTFYADIISEFANAGAKLGLKIEPSGVPGAQFGAFFSDPKARAGADAFVTTNYMNVADPLIHLGAIAGPKGMQNYSGFSDPQITELLAKAKATSDDDARAKLTAQVEALVMDKEPWLPVVDSSTRLFMSKRVTGVPASFVYLYYPWAADLGGTGK</sequence>
<dbReference type="PANTHER" id="PTHR30290">
    <property type="entry name" value="PERIPLASMIC BINDING COMPONENT OF ABC TRANSPORTER"/>
    <property type="match status" value="1"/>
</dbReference>
<proteinExistence type="predicted"/>
<dbReference type="CDD" id="cd00995">
    <property type="entry name" value="PBP2_NikA_DppA_OppA_like"/>
    <property type="match status" value="1"/>
</dbReference>
<reference evidence="3 4" key="1">
    <citation type="submission" date="2019-03" db="EMBL/GenBank/DDBJ databases">
        <title>Whole genome sequence of Arthrobacter sp JH1-1.</title>
        <authorList>
            <person name="Trinh H.N."/>
        </authorList>
    </citation>
    <scope>NUCLEOTIDE SEQUENCE [LARGE SCALE GENOMIC DNA]</scope>
    <source>
        <strain evidence="3 4">JH1-1</strain>
    </source>
</reference>
<organism evidence="3 4">
    <name type="scientific">Arthrobacter terricola</name>
    <dbReference type="NCBI Taxonomy" id="2547396"/>
    <lineage>
        <taxon>Bacteria</taxon>
        <taxon>Bacillati</taxon>
        <taxon>Actinomycetota</taxon>
        <taxon>Actinomycetes</taxon>
        <taxon>Micrococcales</taxon>
        <taxon>Micrococcaceae</taxon>
        <taxon>Arthrobacter</taxon>
    </lineage>
</organism>
<dbReference type="GO" id="GO:0043190">
    <property type="term" value="C:ATP-binding cassette (ABC) transporter complex"/>
    <property type="evidence" value="ECO:0007669"/>
    <property type="project" value="InterPro"/>
</dbReference>
<feature type="domain" description="Solute-binding protein family 5" evidence="2">
    <location>
        <begin position="89"/>
        <end position="455"/>
    </location>
</feature>
<evidence type="ECO:0000259" key="2">
    <source>
        <dbReference type="Pfam" id="PF00496"/>
    </source>
</evidence>
<dbReference type="GO" id="GO:0015833">
    <property type="term" value="P:peptide transport"/>
    <property type="evidence" value="ECO:0007669"/>
    <property type="project" value="TreeGrafter"/>
</dbReference>
<gene>
    <name evidence="3" type="ORF">E1809_18515</name>
</gene>
<comment type="caution">
    <text evidence="3">The sequence shown here is derived from an EMBL/GenBank/DDBJ whole genome shotgun (WGS) entry which is preliminary data.</text>
</comment>
<evidence type="ECO:0000256" key="1">
    <source>
        <dbReference type="SAM" id="SignalP"/>
    </source>
</evidence>
<dbReference type="Pfam" id="PF00496">
    <property type="entry name" value="SBP_bac_5"/>
    <property type="match status" value="1"/>
</dbReference>
<dbReference type="InterPro" id="IPR000914">
    <property type="entry name" value="SBP_5_dom"/>
</dbReference>
<name>A0A4R5KAP2_9MICC</name>